<dbReference type="Pfam" id="PF20448">
    <property type="entry name" value="DUF6705"/>
    <property type="match status" value="1"/>
</dbReference>
<dbReference type="RefSeq" id="WP_128756346.1">
    <property type="nucleotide sequence ID" value="NZ_QOVM01000001.1"/>
</dbReference>
<dbReference type="AlphaFoldDB" id="A0A4Q0PER1"/>
<evidence type="ECO:0000256" key="1">
    <source>
        <dbReference type="SAM" id="SignalP"/>
    </source>
</evidence>
<evidence type="ECO:0000259" key="2">
    <source>
        <dbReference type="Pfam" id="PF20448"/>
    </source>
</evidence>
<gene>
    <name evidence="3" type="ORF">DSM00_409</name>
</gene>
<proteinExistence type="predicted"/>
<organism evidence="3 4">
    <name type="scientific">Leeuwenhoekiella aequorea</name>
    <dbReference type="NCBI Taxonomy" id="283736"/>
    <lineage>
        <taxon>Bacteria</taxon>
        <taxon>Pseudomonadati</taxon>
        <taxon>Bacteroidota</taxon>
        <taxon>Flavobacteriia</taxon>
        <taxon>Flavobacteriales</taxon>
        <taxon>Flavobacteriaceae</taxon>
        <taxon>Leeuwenhoekiella</taxon>
    </lineage>
</organism>
<evidence type="ECO:0000313" key="4">
    <source>
        <dbReference type="Proteomes" id="UP000289238"/>
    </source>
</evidence>
<accession>A0A4Q0PER1</accession>
<feature type="signal peptide" evidence="1">
    <location>
        <begin position="1"/>
        <end position="20"/>
    </location>
</feature>
<name>A0A4Q0PER1_9FLAO</name>
<feature type="chain" id="PRO_5020858620" description="DUF6705 domain-containing protein" evidence="1">
    <location>
        <begin position="21"/>
        <end position="188"/>
    </location>
</feature>
<evidence type="ECO:0000313" key="3">
    <source>
        <dbReference type="EMBL" id="RXG24619.1"/>
    </source>
</evidence>
<dbReference type="EMBL" id="QOVM01000001">
    <property type="protein sequence ID" value="RXG24619.1"/>
    <property type="molecule type" value="Genomic_DNA"/>
</dbReference>
<comment type="caution">
    <text evidence="3">The sequence shown here is derived from an EMBL/GenBank/DDBJ whole genome shotgun (WGS) entry which is preliminary data.</text>
</comment>
<keyword evidence="1" id="KW-0732">Signal</keyword>
<keyword evidence="4" id="KW-1185">Reference proteome</keyword>
<reference evidence="3 4" key="1">
    <citation type="submission" date="2018-07" db="EMBL/GenBank/DDBJ databases">
        <title>Leeuwenhoekiella genomics.</title>
        <authorList>
            <person name="Tahon G."/>
            <person name="Willems A."/>
        </authorList>
    </citation>
    <scope>NUCLEOTIDE SEQUENCE [LARGE SCALE GENOMIC DNA]</scope>
    <source>
        <strain evidence="3 4">LMG 22550</strain>
    </source>
</reference>
<protein>
    <recommendedName>
        <fullName evidence="2">DUF6705 domain-containing protein</fullName>
    </recommendedName>
</protein>
<feature type="domain" description="DUF6705" evidence="2">
    <location>
        <begin position="1"/>
        <end position="127"/>
    </location>
</feature>
<dbReference type="Proteomes" id="UP000289238">
    <property type="component" value="Unassembled WGS sequence"/>
</dbReference>
<dbReference type="InterPro" id="IPR046551">
    <property type="entry name" value="DUF6705"/>
</dbReference>
<sequence length="188" mass="21313">MKTKYLTIVLLAVSLWGCKAQIIPVEQHHSYYKKNGIEIPDGAYLKDVNNLFTKFLGTWKGSYNSNFYEFRIVKNTKSILGIQKDELLMRYKITDANGNLTENTLSLPNDSPFVLKSGYIAETGSYVFSYIGRNNKCGQNGWVFFNQTKNTTNKAKLFLSVQGESYPICDTGPAEQILPLDWIGLTKQ</sequence>
<dbReference type="OrthoDB" id="1274930at2"/>